<reference evidence="2" key="3">
    <citation type="submission" date="2016-06" db="UniProtKB">
        <authorList>
            <consortium name="WormBaseParasite"/>
        </authorList>
    </citation>
    <scope>IDENTIFICATION</scope>
</reference>
<dbReference type="Proteomes" id="UP000050741">
    <property type="component" value="Unassembled WGS sequence"/>
</dbReference>
<reference evidence="1" key="1">
    <citation type="submission" date="2013-12" db="EMBL/GenBank/DDBJ databases">
        <authorList>
            <person name="Aslett M."/>
        </authorList>
    </citation>
    <scope>NUCLEOTIDE SEQUENCE [LARGE SCALE GENOMIC DNA]</scope>
    <source>
        <strain evidence="1">Lindley</strain>
    </source>
</reference>
<evidence type="ECO:0000313" key="1">
    <source>
        <dbReference type="Proteomes" id="UP000050741"/>
    </source>
</evidence>
<organism evidence="1 2">
    <name type="scientific">Globodera pallida</name>
    <name type="common">Potato cyst nematode worm</name>
    <name type="synonym">Heterodera pallida</name>
    <dbReference type="NCBI Taxonomy" id="36090"/>
    <lineage>
        <taxon>Eukaryota</taxon>
        <taxon>Metazoa</taxon>
        <taxon>Ecdysozoa</taxon>
        <taxon>Nematoda</taxon>
        <taxon>Chromadorea</taxon>
        <taxon>Rhabditida</taxon>
        <taxon>Tylenchina</taxon>
        <taxon>Tylenchomorpha</taxon>
        <taxon>Tylenchoidea</taxon>
        <taxon>Heteroderidae</taxon>
        <taxon>Heteroderinae</taxon>
        <taxon>Globodera</taxon>
    </lineage>
</organism>
<accession>A0A183BQW2</accession>
<proteinExistence type="predicted"/>
<dbReference type="WBParaSite" id="GPLIN_000299800">
    <property type="protein sequence ID" value="GPLIN_000299800"/>
    <property type="gene ID" value="GPLIN_000299800"/>
</dbReference>
<evidence type="ECO:0000313" key="2">
    <source>
        <dbReference type="WBParaSite" id="GPLIN_000299800"/>
    </source>
</evidence>
<sequence>MLLVSIDTLFSTQECTYSLRIREGTKALDELYKIADSWSIIDLKMGDSTDEKVCKAGGVPGCLKVKLNLMPLGFLLSVESKKSQAGIDTMNSDQFRSSTRTTTSSCTASTKSERLFFLRMKKIEEVYGTAWLIFNCYVTY</sequence>
<keyword evidence="1" id="KW-1185">Reference proteome</keyword>
<dbReference type="AlphaFoldDB" id="A0A183BQW2"/>
<name>A0A183BQW2_GLOPA</name>
<reference evidence="1" key="2">
    <citation type="submission" date="2014-05" db="EMBL/GenBank/DDBJ databases">
        <title>The genome and life-stage specific transcriptomes of Globodera pallida elucidate key aspects of plant parasitism by a cyst nematode.</title>
        <authorList>
            <person name="Cotton J.A."/>
            <person name="Lilley C.J."/>
            <person name="Jones L.M."/>
            <person name="Kikuchi T."/>
            <person name="Reid A.J."/>
            <person name="Thorpe P."/>
            <person name="Tsai I.J."/>
            <person name="Beasley H."/>
            <person name="Blok V."/>
            <person name="Cock P.J.A."/>
            <person name="Van den Akker S.E."/>
            <person name="Holroyd N."/>
            <person name="Hunt M."/>
            <person name="Mantelin S."/>
            <person name="Naghra H."/>
            <person name="Pain A."/>
            <person name="Palomares-Rius J.E."/>
            <person name="Zarowiecki M."/>
            <person name="Berriman M."/>
            <person name="Jones J.T."/>
            <person name="Urwin P.E."/>
        </authorList>
    </citation>
    <scope>NUCLEOTIDE SEQUENCE [LARGE SCALE GENOMIC DNA]</scope>
    <source>
        <strain evidence="1">Lindley</strain>
    </source>
</reference>
<protein>
    <submittedName>
        <fullName evidence="2">Kinase</fullName>
    </submittedName>
</protein>